<keyword evidence="4" id="KW-0233">DNA recombination</keyword>
<dbReference type="OrthoDB" id="193818at2"/>
<dbReference type="Gene3D" id="1.10.150.130">
    <property type="match status" value="1"/>
</dbReference>
<evidence type="ECO:0000256" key="5">
    <source>
        <dbReference type="PROSITE-ProRule" id="PRU01248"/>
    </source>
</evidence>
<evidence type="ECO:0000313" key="8">
    <source>
        <dbReference type="EMBL" id="RXK55046.1"/>
    </source>
</evidence>
<dbReference type="GO" id="GO:0015074">
    <property type="term" value="P:DNA integration"/>
    <property type="evidence" value="ECO:0007669"/>
    <property type="project" value="UniProtKB-KW"/>
</dbReference>
<dbReference type="PROSITE" id="PS51900">
    <property type="entry name" value="CB"/>
    <property type="match status" value="1"/>
</dbReference>
<dbReference type="GO" id="GO:0006310">
    <property type="term" value="P:DNA recombination"/>
    <property type="evidence" value="ECO:0007669"/>
    <property type="project" value="UniProtKB-KW"/>
</dbReference>
<accession>A0A4Q1C877</accession>
<evidence type="ECO:0000256" key="3">
    <source>
        <dbReference type="ARBA" id="ARBA00023125"/>
    </source>
</evidence>
<dbReference type="Pfam" id="PF00589">
    <property type="entry name" value="Phage_integrase"/>
    <property type="match status" value="1"/>
</dbReference>
<dbReference type="Gene3D" id="1.10.443.10">
    <property type="entry name" value="Intergrase catalytic core"/>
    <property type="match status" value="1"/>
</dbReference>
<gene>
    <name evidence="8" type="ORF">ESB00_03865</name>
</gene>
<dbReference type="RefSeq" id="WP_129046412.1">
    <property type="nucleotide sequence ID" value="NZ_SDHX01000001.1"/>
</dbReference>
<organism evidence="8 9">
    <name type="scientific">Oleiharenicola lentus</name>
    <dbReference type="NCBI Taxonomy" id="2508720"/>
    <lineage>
        <taxon>Bacteria</taxon>
        <taxon>Pseudomonadati</taxon>
        <taxon>Verrucomicrobiota</taxon>
        <taxon>Opitutia</taxon>
        <taxon>Opitutales</taxon>
        <taxon>Opitutaceae</taxon>
        <taxon>Oleiharenicola</taxon>
    </lineage>
</organism>
<comment type="similarity">
    <text evidence="1">Belongs to the 'phage' integrase family.</text>
</comment>
<reference evidence="8 9" key="1">
    <citation type="submission" date="2019-01" db="EMBL/GenBank/DDBJ databases">
        <title>Lacunisphaera sp. strain TWA-58.</title>
        <authorList>
            <person name="Chen W.-M."/>
        </authorList>
    </citation>
    <scope>NUCLEOTIDE SEQUENCE [LARGE SCALE GENOMIC DNA]</scope>
    <source>
        <strain evidence="8 9">TWA-58</strain>
    </source>
</reference>
<evidence type="ECO:0000313" key="9">
    <source>
        <dbReference type="Proteomes" id="UP000290218"/>
    </source>
</evidence>
<dbReference type="InterPro" id="IPR011010">
    <property type="entry name" value="DNA_brk_join_enz"/>
</dbReference>
<dbReference type="InterPro" id="IPR050090">
    <property type="entry name" value="Tyrosine_recombinase_XerCD"/>
</dbReference>
<dbReference type="GO" id="GO:0003677">
    <property type="term" value="F:DNA binding"/>
    <property type="evidence" value="ECO:0007669"/>
    <property type="project" value="UniProtKB-UniRule"/>
</dbReference>
<keyword evidence="3 5" id="KW-0238">DNA-binding</keyword>
<sequence>MHRRIFKQSGSRVYRLRYRIGDNPRLYDVPLHTGNLEVAEAMADEIIADAEKAALGIGIPRPLRDAQRRPISDHLADHIAYLEGRGRSKSHVLHARVRLQRLFADCRWQYLSDATADRFLSWRAETDELSQKTRNEYLAHANAFFNWLLKQDRILTNPLRSVFKMETRGNETFQRRALSFPEVGRLITESKRRGFLYLVAIGTGLRRNELKQLLWSDLVLEGSRPVVRLRAETTKARRADEVPIMPVLAESLLAAKKKASNPAGLVFPRGIVRPKTLAKDLQACGINVEDAQGSRVDFHALRHTYATLMADAGVSELARVKLARHRTWKLTDRYTDTQRLPLHAEMEKFGKALASSIASQKSGKTCPNEGNVVQVVSEISCASNGVTDGSETFLVGAVADSTSDPWRRGGDSNPR</sequence>
<evidence type="ECO:0000259" key="6">
    <source>
        <dbReference type="PROSITE" id="PS51898"/>
    </source>
</evidence>
<evidence type="ECO:0000259" key="7">
    <source>
        <dbReference type="PROSITE" id="PS51900"/>
    </source>
</evidence>
<comment type="caution">
    <text evidence="8">The sequence shown here is derived from an EMBL/GenBank/DDBJ whole genome shotgun (WGS) entry which is preliminary data.</text>
</comment>
<evidence type="ECO:0000256" key="2">
    <source>
        <dbReference type="ARBA" id="ARBA00022908"/>
    </source>
</evidence>
<dbReference type="AlphaFoldDB" id="A0A4Q1C877"/>
<feature type="domain" description="Core-binding (CB)" evidence="7">
    <location>
        <begin position="69"/>
        <end position="149"/>
    </location>
</feature>
<keyword evidence="2" id="KW-0229">DNA integration</keyword>
<dbReference type="PANTHER" id="PTHR30349">
    <property type="entry name" value="PHAGE INTEGRASE-RELATED"/>
    <property type="match status" value="1"/>
</dbReference>
<dbReference type="EMBL" id="SDHX01000001">
    <property type="protein sequence ID" value="RXK55046.1"/>
    <property type="molecule type" value="Genomic_DNA"/>
</dbReference>
<proteinExistence type="inferred from homology"/>
<evidence type="ECO:0000256" key="1">
    <source>
        <dbReference type="ARBA" id="ARBA00008857"/>
    </source>
</evidence>
<keyword evidence="9" id="KW-1185">Reference proteome</keyword>
<dbReference type="InterPro" id="IPR010998">
    <property type="entry name" value="Integrase_recombinase_N"/>
</dbReference>
<name>A0A4Q1C877_9BACT</name>
<dbReference type="Proteomes" id="UP000290218">
    <property type="component" value="Unassembled WGS sequence"/>
</dbReference>
<dbReference type="InterPro" id="IPR044068">
    <property type="entry name" value="CB"/>
</dbReference>
<dbReference type="InterPro" id="IPR002104">
    <property type="entry name" value="Integrase_catalytic"/>
</dbReference>
<dbReference type="SUPFAM" id="SSF56349">
    <property type="entry name" value="DNA breaking-rejoining enzymes"/>
    <property type="match status" value="1"/>
</dbReference>
<dbReference type="PROSITE" id="PS51898">
    <property type="entry name" value="TYR_RECOMBINASE"/>
    <property type="match status" value="1"/>
</dbReference>
<evidence type="ECO:0008006" key="10">
    <source>
        <dbReference type="Google" id="ProtNLM"/>
    </source>
</evidence>
<evidence type="ECO:0000256" key="4">
    <source>
        <dbReference type="ARBA" id="ARBA00023172"/>
    </source>
</evidence>
<feature type="domain" description="Tyr recombinase" evidence="6">
    <location>
        <begin position="173"/>
        <end position="347"/>
    </location>
</feature>
<dbReference type="InterPro" id="IPR013762">
    <property type="entry name" value="Integrase-like_cat_sf"/>
</dbReference>
<dbReference type="PANTHER" id="PTHR30349:SF64">
    <property type="entry name" value="PROPHAGE INTEGRASE INTD-RELATED"/>
    <property type="match status" value="1"/>
</dbReference>
<protein>
    <recommendedName>
        <fullName evidence="10">Tyr recombinase domain-containing protein</fullName>
    </recommendedName>
</protein>